<accession>A0A1F8ASW3</accession>
<keyword evidence="1" id="KW-1133">Transmembrane helix</keyword>
<evidence type="ECO:0000313" key="2">
    <source>
        <dbReference type="EMBL" id="OGM54843.1"/>
    </source>
</evidence>
<reference evidence="2 3" key="1">
    <citation type="journal article" date="2016" name="Nat. Commun.">
        <title>Thousands of microbial genomes shed light on interconnected biogeochemical processes in an aquifer system.</title>
        <authorList>
            <person name="Anantharaman K."/>
            <person name="Brown C.T."/>
            <person name="Hug L.A."/>
            <person name="Sharon I."/>
            <person name="Castelle C.J."/>
            <person name="Probst A.J."/>
            <person name="Thomas B.C."/>
            <person name="Singh A."/>
            <person name="Wilkins M.J."/>
            <person name="Karaoz U."/>
            <person name="Brodie E.L."/>
            <person name="Williams K.H."/>
            <person name="Hubbard S.S."/>
            <person name="Banfield J.F."/>
        </authorList>
    </citation>
    <scope>NUCLEOTIDE SEQUENCE [LARGE SCALE GENOMIC DNA]</scope>
</reference>
<feature type="transmembrane region" description="Helical" evidence="1">
    <location>
        <begin position="6"/>
        <end position="27"/>
    </location>
</feature>
<keyword evidence="1" id="KW-0812">Transmembrane</keyword>
<protein>
    <submittedName>
        <fullName evidence="2">Uncharacterized protein</fullName>
    </submittedName>
</protein>
<comment type="caution">
    <text evidence="2">The sequence shown here is derived from an EMBL/GenBank/DDBJ whole genome shotgun (WGS) entry which is preliminary data.</text>
</comment>
<evidence type="ECO:0000313" key="3">
    <source>
        <dbReference type="Proteomes" id="UP000178603"/>
    </source>
</evidence>
<dbReference type="Proteomes" id="UP000178603">
    <property type="component" value="Unassembled WGS sequence"/>
</dbReference>
<evidence type="ECO:0000256" key="1">
    <source>
        <dbReference type="SAM" id="Phobius"/>
    </source>
</evidence>
<dbReference type="AlphaFoldDB" id="A0A1F8ASW3"/>
<dbReference type="EMBL" id="MGGW01000009">
    <property type="protein sequence ID" value="OGM54843.1"/>
    <property type="molecule type" value="Genomic_DNA"/>
</dbReference>
<gene>
    <name evidence="2" type="ORF">A3E44_01650</name>
</gene>
<proteinExistence type="predicted"/>
<organism evidence="2 3">
    <name type="scientific">Candidatus Woesebacteria bacterium RIFCSPHIGHO2_12_FULL_41_24</name>
    <dbReference type="NCBI Taxonomy" id="1802510"/>
    <lineage>
        <taxon>Bacteria</taxon>
        <taxon>Candidatus Woeseibacteriota</taxon>
    </lineage>
</organism>
<name>A0A1F8ASW3_9BACT</name>
<sequence>MVSYRVVKKVILGSIITSAVIVLFTFVSKQTTLSGRTEIINLDDSVFSEYTRGYYFTNYDLTAPKYNPPEHPICVDTLENAESIYKEYIKKYDSIVRERLVYNTKETQKYFEFSDQRSSTQDNSYIQPMRMHRCDYFYPDEYGFYGQEISLDGNISSSKLGTFNKKSYSENDVKDLLTYLWLAYGPGPRNTAKFISGGTKIVLEMEYQEDVMGDWGLPNTFSQVRVSFVFNRADKSIVKNYQTLSSRTY</sequence>
<keyword evidence="1" id="KW-0472">Membrane</keyword>